<comment type="caution">
    <text evidence="2">The sequence shown here is derived from an EMBL/GenBank/DDBJ whole genome shotgun (WGS) entry which is preliminary data.</text>
</comment>
<feature type="region of interest" description="Disordered" evidence="1">
    <location>
        <begin position="158"/>
        <end position="189"/>
    </location>
</feature>
<feature type="region of interest" description="Disordered" evidence="1">
    <location>
        <begin position="40"/>
        <end position="77"/>
    </location>
</feature>
<dbReference type="VEuPathDB" id="FungiDB:BTJ68_12909"/>
<organism evidence="2 3">
    <name type="scientific">Hortaea werneckii</name>
    <name type="common">Black yeast</name>
    <name type="synonym">Cladosporium werneckii</name>
    <dbReference type="NCBI Taxonomy" id="91943"/>
    <lineage>
        <taxon>Eukaryota</taxon>
        <taxon>Fungi</taxon>
        <taxon>Dikarya</taxon>
        <taxon>Ascomycota</taxon>
        <taxon>Pezizomycotina</taxon>
        <taxon>Dothideomycetes</taxon>
        <taxon>Dothideomycetidae</taxon>
        <taxon>Mycosphaerellales</taxon>
        <taxon>Teratosphaeriaceae</taxon>
        <taxon>Hortaea</taxon>
    </lineage>
</organism>
<protein>
    <submittedName>
        <fullName evidence="2">Uncharacterized protein</fullName>
    </submittedName>
</protein>
<evidence type="ECO:0000256" key="1">
    <source>
        <dbReference type="SAM" id="MobiDB-lite"/>
    </source>
</evidence>
<evidence type="ECO:0000313" key="3">
    <source>
        <dbReference type="Proteomes" id="UP000281245"/>
    </source>
</evidence>
<reference evidence="2 3" key="1">
    <citation type="journal article" date="2018" name="BMC Genomics">
        <title>Genomic evidence for intraspecific hybridization in a clonal and extremely halotolerant yeast.</title>
        <authorList>
            <person name="Gostincar C."/>
            <person name="Stajich J.E."/>
            <person name="Zupancic J."/>
            <person name="Zalar P."/>
            <person name="Gunde-Cimerman N."/>
        </authorList>
    </citation>
    <scope>NUCLEOTIDE SEQUENCE [LARGE SCALE GENOMIC DNA]</scope>
    <source>
        <strain evidence="2 3">EXF-6656</strain>
    </source>
</reference>
<feature type="compositionally biased region" description="Polar residues" evidence="1">
    <location>
        <begin position="63"/>
        <end position="76"/>
    </location>
</feature>
<gene>
    <name evidence="2" type="ORF">D0869_08481</name>
</gene>
<feature type="compositionally biased region" description="Basic and acidic residues" evidence="1">
    <location>
        <begin position="40"/>
        <end position="62"/>
    </location>
</feature>
<proteinExistence type="predicted"/>
<dbReference type="OrthoDB" id="3881344at2759"/>
<sequence length="280" mass="30567">MLNATRALSATAKVTNEGYEPALYTGLNQHEFDTKVAKDMADSREATEHLADSTRDQDRIETLESSEQAKQSQIDKPSQRVVEVEGLIAALSNSLNEVEDKIAALSVSLAKKDDELATKDQQIQTLTEQCDALRQKMLKRPATPLSSSRSRNHLEAIEASEDNLMNENEASEDNPMNENEAPEESAHQSAPNLSALATPFSETSSSPQEIVERDSQKLGLRLAFITANDAGRLYSRLCHVGELKSVMLDQLASYHAKLGDVYVSHLRCISSGCCGGETSG</sequence>
<evidence type="ECO:0000313" key="2">
    <source>
        <dbReference type="EMBL" id="RMX79194.1"/>
    </source>
</evidence>
<dbReference type="EMBL" id="QWIJ01000736">
    <property type="protein sequence ID" value="RMX79194.1"/>
    <property type="molecule type" value="Genomic_DNA"/>
</dbReference>
<dbReference type="AlphaFoldDB" id="A0A3M6WKX1"/>
<name>A0A3M6WKX1_HORWE</name>
<accession>A0A3M6WKX1</accession>
<dbReference type="Proteomes" id="UP000281245">
    <property type="component" value="Unassembled WGS sequence"/>
</dbReference>